<evidence type="ECO:0000256" key="1">
    <source>
        <dbReference type="ARBA" id="ARBA00023125"/>
    </source>
</evidence>
<comment type="caution">
    <text evidence="3">The sequence shown here is derived from an EMBL/GenBank/DDBJ whole genome shotgun (WGS) entry which is preliminary data.</text>
</comment>
<dbReference type="RefSeq" id="WP_189092895.1">
    <property type="nucleotide sequence ID" value="NZ_BMQL01000049.1"/>
</dbReference>
<dbReference type="GO" id="GO:0003677">
    <property type="term" value="F:DNA binding"/>
    <property type="evidence" value="ECO:0007669"/>
    <property type="project" value="UniProtKB-KW"/>
</dbReference>
<organism evidence="3 4">
    <name type="scientific">Deinococcus ruber</name>
    <dbReference type="NCBI Taxonomy" id="1848197"/>
    <lineage>
        <taxon>Bacteria</taxon>
        <taxon>Thermotogati</taxon>
        <taxon>Deinococcota</taxon>
        <taxon>Deinococci</taxon>
        <taxon>Deinococcales</taxon>
        <taxon>Deinococcaceae</taxon>
        <taxon>Deinococcus</taxon>
    </lineage>
</organism>
<dbReference type="Gene3D" id="1.10.260.40">
    <property type="entry name" value="lambda repressor-like DNA-binding domains"/>
    <property type="match status" value="1"/>
</dbReference>
<evidence type="ECO:0000259" key="2">
    <source>
        <dbReference type="PROSITE" id="PS50943"/>
    </source>
</evidence>
<dbReference type="InterPro" id="IPR001387">
    <property type="entry name" value="Cro/C1-type_HTH"/>
</dbReference>
<dbReference type="Pfam" id="PF01381">
    <property type="entry name" value="HTH_3"/>
    <property type="match status" value="1"/>
</dbReference>
<dbReference type="EMBL" id="BMQL01000049">
    <property type="protein sequence ID" value="GGR30291.1"/>
    <property type="molecule type" value="Genomic_DNA"/>
</dbReference>
<dbReference type="InterPro" id="IPR050807">
    <property type="entry name" value="TransReg_Diox_bact_type"/>
</dbReference>
<reference evidence="3" key="2">
    <citation type="submission" date="2020-09" db="EMBL/GenBank/DDBJ databases">
        <authorList>
            <person name="Sun Q."/>
            <person name="Ohkuma M."/>
        </authorList>
    </citation>
    <scope>NUCLEOTIDE SEQUENCE</scope>
    <source>
        <strain evidence="3">JCM 31311</strain>
    </source>
</reference>
<sequence>MTDSDVAADELSFGQQLRVLRRNKKLTLKEVEAMTGISNAYLSQAENGKITKPAPDKLYALADAYGVSFDQLMYSSGHLSRNPLAETQQNEPKTLMGAMLSSKNLTAAEEEQLAVYLEFLRARK</sequence>
<reference evidence="3" key="1">
    <citation type="journal article" date="2014" name="Int. J. Syst. Evol. Microbiol.">
        <title>Complete genome sequence of Corynebacterium casei LMG S-19264T (=DSM 44701T), isolated from a smear-ripened cheese.</title>
        <authorList>
            <consortium name="US DOE Joint Genome Institute (JGI-PGF)"/>
            <person name="Walter F."/>
            <person name="Albersmeier A."/>
            <person name="Kalinowski J."/>
            <person name="Ruckert C."/>
        </authorList>
    </citation>
    <scope>NUCLEOTIDE SEQUENCE</scope>
    <source>
        <strain evidence="3">JCM 31311</strain>
    </source>
</reference>
<dbReference type="GO" id="GO:0003700">
    <property type="term" value="F:DNA-binding transcription factor activity"/>
    <property type="evidence" value="ECO:0007669"/>
    <property type="project" value="TreeGrafter"/>
</dbReference>
<evidence type="ECO:0000313" key="4">
    <source>
        <dbReference type="Proteomes" id="UP000603865"/>
    </source>
</evidence>
<keyword evidence="4" id="KW-1185">Reference proteome</keyword>
<dbReference type="SMART" id="SM00530">
    <property type="entry name" value="HTH_XRE"/>
    <property type="match status" value="1"/>
</dbReference>
<dbReference type="SUPFAM" id="SSF47413">
    <property type="entry name" value="lambda repressor-like DNA-binding domains"/>
    <property type="match status" value="1"/>
</dbReference>
<name>A0A918FCD8_9DEIO</name>
<evidence type="ECO:0000313" key="3">
    <source>
        <dbReference type="EMBL" id="GGR30291.1"/>
    </source>
</evidence>
<feature type="domain" description="HTH cro/C1-type" evidence="2">
    <location>
        <begin position="17"/>
        <end position="72"/>
    </location>
</feature>
<gene>
    <name evidence="3" type="ORF">GCM10008957_46360</name>
</gene>
<dbReference type="CDD" id="cd00093">
    <property type="entry name" value="HTH_XRE"/>
    <property type="match status" value="1"/>
</dbReference>
<dbReference type="AlphaFoldDB" id="A0A918FCD8"/>
<dbReference type="GO" id="GO:0005829">
    <property type="term" value="C:cytosol"/>
    <property type="evidence" value="ECO:0007669"/>
    <property type="project" value="TreeGrafter"/>
</dbReference>
<dbReference type="PROSITE" id="PS50943">
    <property type="entry name" value="HTH_CROC1"/>
    <property type="match status" value="1"/>
</dbReference>
<dbReference type="InterPro" id="IPR010982">
    <property type="entry name" value="Lambda_DNA-bd_dom_sf"/>
</dbReference>
<dbReference type="PANTHER" id="PTHR46797">
    <property type="entry name" value="HTH-TYPE TRANSCRIPTIONAL REGULATOR"/>
    <property type="match status" value="1"/>
</dbReference>
<dbReference type="Proteomes" id="UP000603865">
    <property type="component" value="Unassembled WGS sequence"/>
</dbReference>
<proteinExistence type="predicted"/>
<dbReference type="PANTHER" id="PTHR46797:SF1">
    <property type="entry name" value="METHYLPHOSPHONATE SYNTHASE"/>
    <property type="match status" value="1"/>
</dbReference>
<keyword evidence="1" id="KW-0238">DNA-binding</keyword>
<accession>A0A918FCD8</accession>
<protein>
    <recommendedName>
        <fullName evidence="2">HTH cro/C1-type domain-containing protein</fullName>
    </recommendedName>
</protein>